<accession>A0A484HBF3</accession>
<proteinExistence type="predicted"/>
<name>A0A484HBF3_9ZZZZ</name>
<protein>
    <submittedName>
        <fullName evidence="1">Uncharacterized protein</fullName>
    </submittedName>
</protein>
<sequence>MGHPAKGCNTLGRFDCIRLPLPAARITTTILFCVMPHGPIETETHTYQVCSF</sequence>
<reference evidence="1" key="1">
    <citation type="submission" date="2018-10" db="EMBL/GenBank/DDBJ databases">
        <authorList>
            <person name="Gruber-Vodicka H."/>
            <person name="Jaeckle O."/>
        </authorList>
    </citation>
    <scope>NUCLEOTIDE SEQUENCE</scope>
</reference>
<evidence type="ECO:0000313" key="1">
    <source>
        <dbReference type="EMBL" id="VBB69478.1"/>
    </source>
</evidence>
<dbReference type="AlphaFoldDB" id="A0A484HBF3"/>
<gene>
    <name evidence="1" type="ORF">RIEGSTA812A_PEG_951</name>
</gene>
<organism evidence="1">
    <name type="scientific">invertebrate metagenome</name>
    <dbReference type="NCBI Taxonomy" id="1711999"/>
    <lineage>
        <taxon>unclassified sequences</taxon>
        <taxon>metagenomes</taxon>
        <taxon>organismal metagenomes</taxon>
    </lineage>
</organism>
<dbReference type="EMBL" id="LR026963">
    <property type="protein sequence ID" value="VBB69478.1"/>
    <property type="molecule type" value="Genomic_DNA"/>
</dbReference>